<evidence type="ECO:0000313" key="2">
    <source>
        <dbReference type="EMBL" id="GGZ61587.1"/>
    </source>
</evidence>
<name>A0ABQ3BYJ4_9FLAO</name>
<proteinExistence type="predicted"/>
<dbReference type="GeneID" id="94370050"/>
<protein>
    <submittedName>
        <fullName evidence="2">Uncharacterized protein</fullName>
    </submittedName>
</protein>
<gene>
    <name evidence="2" type="ORF">GCM10008088_23840</name>
</gene>
<organism evidence="2 3">
    <name type="scientific">Mesonia mobilis</name>
    <dbReference type="NCBI Taxonomy" id="369791"/>
    <lineage>
        <taxon>Bacteria</taxon>
        <taxon>Pseudomonadati</taxon>
        <taxon>Bacteroidota</taxon>
        <taxon>Flavobacteriia</taxon>
        <taxon>Flavobacteriales</taxon>
        <taxon>Flavobacteriaceae</taxon>
        <taxon>Mesonia</taxon>
    </lineage>
</organism>
<dbReference type="RefSeq" id="WP_027886323.1">
    <property type="nucleotide sequence ID" value="NZ_BMWY01000007.1"/>
</dbReference>
<keyword evidence="1" id="KW-1133">Transmembrane helix</keyword>
<feature type="transmembrane region" description="Helical" evidence="1">
    <location>
        <begin position="108"/>
        <end position="127"/>
    </location>
</feature>
<keyword evidence="3" id="KW-1185">Reference proteome</keyword>
<evidence type="ECO:0000256" key="1">
    <source>
        <dbReference type="SAM" id="Phobius"/>
    </source>
</evidence>
<keyword evidence="1" id="KW-0812">Transmembrane</keyword>
<sequence>MITKFLLPYRLKFVGWVLFLLGLFLLGFALITRTEEPDFLNTEVFALAAKVIQLGETETTTYFKFIENNIFDEIVELLLIIGGLCIAFSKHKNEDEFISKLRLDSLLWATYINYGVLIFSILFIYWLSFFYVLVANMITILLLFIIRFYWVLAKSSKFEAYEN</sequence>
<accession>A0ABQ3BYJ4</accession>
<dbReference type="EMBL" id="BMWY01000007">
    <property type="protein sequence ID" value="GGZ61587.1"/>
    <property type="molecule type" value="Genomic_DNA"/>
</dbReference>
<dbReference type="Proteomes" id="UP000615593">
    <property type="component" value="Unassembled WGS sequence"/>
</dbReference>
<feature type="transmembrane region" description="Helical" evidence="1">
    <location>
        <begin position="12"/>
        <end position="31"/>
    </location>
</feature>
<feature type="transmembrane region" description="Helical" evidence="1">
    <location>
        <begin position="133"/>
        <end position="152"/>
    </location>
</feature>
<comment type="caution">
    <text evidence="2">The sequence shown here is derived from an EMBL/GenBank/DDBJ whole genome shotgun (WGS) entry which is preliminary data.</text>
</comment>
<keyword evidence="1" id="KW-0472">Membrane</keyword>
<reference evidence="3" key="1">
    <citation type="journal article" date="2019" name="Int. J. Syst. Evol. Microbiol.">
        <title>The Global Catalogue of Microorganisms (GCM) 10K type strain sequencing project: providing services to taxonomists for standard genome sequencing and annotation.</title>
        <authorList>
            <consortium name="The Broad Institute Genomics Platform"/>
            <consortium name="The Broad Institute Genome Sequencing Center for Infectious Disease"/>
            <person name="Wu L."/>
            <person name="Ma J."/>
        </authorList>
    </citation>
    <scope>NUCLEOTIDE SEQUENCE [LARGE SCALE GENOMIC DNA]</scope>
    <source>
        <strain evidence="3">KCTC 12708</strain>
    </source>
</reference>
<evidence type="ECO:0000313" key="3">
    <source>
        <dbReference type="Proteomes" id="UP000615593"/>
    </source>
</evidence>